<dbReference type="InterPro" id="IPR036188">
    <property type="entry name" value="FAD/NAD-bd_sf"/>
</dbReference>
<dbReference type="PANTHER" id="PTHR42923:SF3">
    <property type="entry name" value="PROTOPORPHYRINOGEN OXIDASE"/>
    <property type="match status" value="1"/>
</dbReference>
<evidence type="ECO:0000256" key="2">
    <source>
        <dbReference type="ARBA" id="ARBA00001974"/>
    </source>
</evidence>
<gene>
    <name evidence="13" type="primary">hemY</name>
    <name evidence="13" type="ORF">NC797_13935</name>
</gene>
<comment type="caution">
    <text evidence="13">The sequence shown here is derived from an EMBL/GenBank/DDBJ whole genome shotgun (WGS) entry which is preliminary data.</text>
</comment>
<keyword evidence="14" id="KW-1185">Reference proteome</keyword>
<evidence type="ECO:0000256" key="5">
    <source>
        <dbReference type="ARBA" id="ARBA00012402"/>
    </source>
</evidence>
<evidence type="ECO:0000259" key="12">
    <source>
        <dbReference type="Pfam" id="PF01593"/>
    </source>
</evidence>
<evidence type="ECO:0000256" key="9">
    <source>
        <dbReference type="ARBA" id="ARBA00023002"/>
    </source>
</evidence>
<evidence type="ECO:0000313" key="13">
    <source>
        <dbReference type="EMBL" id="MDC3425603.1"/>
    </source>
</evidence>
<evidence type="ECO:0000256" key="7">
    <source>
        <dbReference type="ARBA" id="ARBA00022630"/>
    </source>
</evidence>
<name>A0A9X4API8_9BACI</name>
<dbReference type="NCBIfam" id="TIGR00562">
    <property type="entry name" value="proto_IX_ox"/>
    <property type="match status" value="1"/>
</dbReference>
<proteinExistence type="inferred from homology"/>
<dbReference type="RefSeq" id="WP_272437420.1">
    <property type="nucleotide sequence ID" value="NZ_JAMQKB010000017.1"/>
</dbReference>
<dbReference type="PANTHER" id="PTHR42923">
    <property type="entry name" value="PROTOPORPHYRINOGEN OXIDASE"/>
    <property type="match status" value="1"/>
</dbReference>
<keyword evidence="8 11" id="KW-0274">FAD</keyword>
<accession>A0A9X4API8</accession>
<sequence length="467" mass="51417">MTEHKQIAVIGGGITGLAAAFYLKKEITEKQLPYQVNLIEESDRLGGKIKTESKNGFTIERGPDSFLARKESAAKLAKEVGLEGEFIRNGTGQSYILVGDNLHKMPKGSFMGVPTQVRPFLLSTIFSPKGKLRAGLDFVLPKSKPVADQSVGGFFRRRLGDELVENLIEPLLSGIYASDIDDLSLMATFPNFYKLEQEHGSVVRGLQRTMPKLKKQKAKKTGMFLSLENGLESLVAAVEAQLGDDTVMKGTSVDHIEKKDQGYHLLLGEGKVHKADAVVLATPHFAAQRMLSQYTFMEPLKEMAATSVATVAMAFDASAIKKDIDGTGFVVSRNSDYRITACTWTHKKWPSTTPEGKVLLRCYVGRPGDEGVVDLSDEDIVAIVLHDLNKIMNITQEPEFSIVSRWKNAMPQYSVGHKQRLAQVQTDIDKHLPGVFIAGSSYEGIGIPDCIDQGVETVEKVIRYLNK</sequence>
<dbReference type="GO" id="GO:0006783">
    <property type="term" value="P:heme biosynthetic process"/>
    <property type="evidence" value="ECO:0007669"/>
    <property type="project" value="UniProtKB-UniRule"/>
</dbReference>
<dbReference type="GO" id="GO:0004729">
    <property type="term" value="F:oxygen-dependent protoporphyrinogen oxidase activity"/>
    <property type="evidence" value="ECO:0007669"/>
    <property type="project" value="UniProtKB-UniRule"/>
</dbReference>
<dbReference type="NCBIfam" id="NF008845">
    <property type="entry name" value="PRK11883.1-5"/>
    <property type="match status" value="1"/>
</dbReference>
<evidence type="ECO:0000256" key="10">
    <source>
        <dbReference type="ARBA" id="ARBA00023133"/>
    </source>
</evidence>
<dbReference type="Pfam" id="PF01593">
    <property type="entry name" value="Amino_oxidase"/>
    <property type="match status" value="1"/>
</dbReference>
<dbReference type="SUPFAM" id="SSF54373">
    <property type="entry name" value="FAD-linked reductases, C-terminal domain"/>
    <property type="match status" value="1"/>
</dbReference>
<evidence type="ECO:0000256" key="3">
    <source>
        <dbReference type="ARBA" id="ARBA00004744"/>
    </source>
</evidence>
<organism evidence="13 14">
    <name type="scientific">Terrihalobacillus insolitus</name>
    <dbReference type="NCBI Taxonomy" id="2950438"/>
    <lineage>
        <taxon>Bacteria</taxon>
        <taxon>Bacillati</taxon>
        <taxon>Bacillota</taxon>
        <taxon>Bacilli</taxon>
        <taxon>Bacillales</taxon>
        <taxon>Bacillaceae</taxon>
        <taxon>Terrihalobacillus</taxon>
    </lineage>
</organism>
<comment type="cofactor">
    <cofactor evidence="2 11">
        <name>FAD</name>
        <dbReference type="ChEBI" id="CHEBI:57692"/>
    </cofactor>
</comment>
<dbReference type="GO" id="GO:0005737">
    <property type="term" value="C:cytoplasm"/>
    <property type="evidence" value="ECO:0007669"/>
    <property type="project" value="UniProtKB-SubCell"/>
</dbReference>
<dbReference type="InterPro" id="IPR004572">
    <property type="entry name" value="Protoporphyrinogen_oxidase"/>
</dbReference>
<dbReference type="Gene3D" id="3.50.50.60">
    <property type="entry name" value="FAD/NAD(P)-binding domain"/>
    <property type="match status" value="1"/>
</dbReference>
<evidence type="ECO:0000256" key="6">
    <source>
        <dbReference type="ARBA" id="ARBA00019046"/>
    </source>
</evidence>
<evidence type="ECO:0000313" key="14">
    <source>
        <dbReference type="Proteomes" id="UP001145050"/>
    </source>
</evidence>
<dbReference type="AlphaFoldDB" id="A0A9X4API8"/>
<comment type="similarity">
    <text evidence="4 11">Belongs to the protoporphyrinogen/coproporphyrinogen oxidase family. Coproporphyrinogen III oxidase subfamily.</text>
</comment>
<dbReference type="EC" id="1.3.3.15" evidence="5 11"/>
<keyword evidence="11" id="KW-0963">Cytoplasm</keyword>
<keyword evidence="9 11" id="KW-0560">Oxidoreductase</keyword>
<dbReference type="InterPro" id="IPR050464">
    <property type="entry name" value="Zeta_carotene_desat/Oxidored"/>
</dbReference>
<dbReference type="EMBL" id="JAMQKB010000017">
    <property type="protein sequence ID" value="MDC3425603.1"/>
    <property type="molecule type" value="Genomic_DNA"/>
</dbReference>
<evidence type="ECO:0000256" key="8">
    <source>
        <dbReference type="ARBA" id="ARBA00022827"/>
    </source>
</evidence>
<dbReference type="InterPro" id="IPR002937">
    <property type="entry name" value="Amino_oxidase"/>
</dbReference>
<protein>
    <recommendedName>
        <fullName evidence="6 11">Coproporphyrinogen III oxidase</fullName>
        <ecNumber evidence="5 11">1.3.3.15</ecNumber>
    </recommendedName>
</protein>
<comment type="catalytic activity">
    <reaction evidence="1">
        <text>coproporphyrinogen III + 3 O2 = coproporphyrin III + 3 H2O2</text>
        <dbReference type="Rhea" id="RHEA:43436"/>
        <dbReference type="ChEBI" id="CHEBI:15379"/>
        <dbReference type="ChEBI" id="CHEBI:16240"/>
        <dbReference type="ChEBI" id="CHEBI:57309"/>
        <dbReference type="ChEBI" id="CHEBI:131725"/>
        <dbReference type="EC" id="1.3.3.15"/>
    </reaction>
    <physiologicalReaction direction="left-to-right" evidence="1">
        <dbReference type="Rhea" id="RHEA:43437"/>
    </physiologicalReaction>
</comment>
<evidence type="ECO:0000256" key="1">
    <source>
        <dbReference type="ARBA" id="ARBA00001755"/>
    </source>
</evidence>
<comment type="function">
    <text evidence="11">Involved in coproporphyrin-dependent heme b biosynthesis. Catalyzes the oxidation of coproporphyrinogen III to coproporphyrin III.</text>
</comment>
<evidence type="ECO:0000256" key="11">
    <source>
        <dbReference type="RuleBase" id="RU364052"/>
    </source>
</evidence>
<dbReference type="Proteomes" id="UP001145050">
    <property type="component" value="Unassembled WGS sequence"/>
</dbReference>
<comment type="subcellular location">
    <subcellularLocation>
        <location evidence="11">Cytoplasm</location>
    </subcellularLocation>
</comment>
<keyword evidence="7 11" id="KW-0285">Flavoprotein</keyword>
<feature type="domain" description="Amine oxidase" evidence="12">
    <location>
        <begin position="14"/>
        <end position="462"/>
    </location>
</feature>
<evidence type="ECO:0000256" key="4">
    <source>
        <dbReference type="ARBA" id="ARBA00008310"/>
    </source>
</evidence>
<reference evidence="13" key="1">
    <citation type="submission" date="2022-06" db="EMBL/GenBank/DDBJ databases">
        <title>Aquibacillus sp. a new bacterium isolated from soil saline samples.</title>
        <authorList>
            <person name="Galisteo C."/>
            <person name="De La Haba R."/>
            <person name="Sanchez-Porro C."/>
            <person name="Ventosa A."/>
        </authorList>
    </citation>
    <scope>NUCLEOTIDE SEQUENCE</scope>
    <source>
        <strain evidence="13">3ASR75-11</strain>
    </source>
</reference>
<dbReference type="SUPFAM" id="SSF51905">
    <property type="entry name" value="FAD/NAD(P)-binding domain"/>
    <property type="match status" value="1"/>
</dbReference>
<comment type="pathway">
    <text evidence="3 11">Porphyrin-containing compound metabolism; protoheme biosynthesis.</text>
</comment>
<keyword evidence="10 11" id="KW-0350">Heme biosynthesis</keyword>
<dbReference type="Gene3D" id="3.90.660.20">
    <property type="entry name" value="Protoporphyrinogen oxidase, mitochondrial, domain 2"/>
    <property type="match status" value="1"/>
</dbReference>
<dbReference type="Gene3D" id="1.10.3110.10">
    <property type="entry name" value="protoporphyrinogen ix oxidase, domain 3"/>
    <property type="match status" value="1"/>
</dbReference>